<dbReference type="InterPro" id="IPR036291">
    <property type="entry name" value="NAD(P)-bd_dom_sf"/>
</dbReference>
<comment type="function">
    <text evidence="1 12">Involved in the biosynthesis of branched-chain amino acids (BCAA). Catalyzes an alkyl-migration followed by a ketol-acid reduction of (S)-2-acetolactate (S2AL) to yield (R)-2,3-dihydroxy-isovalerate. In the isomerase reaction, S2AL is rearranged via a Mg-dependent methyl migration to produce 3-hydroxy-3-methyl-2-ketobutyrate (HMKB). In the reductase reaction, this 2-ketoacid undergoes a metal-dependent reduction by NADPH to yield (R)-2,3-dihydroxy-isovalerate.</text>
</comment>
<dbReference type="PANTHER" id="PTHR21371:SF1">
    <property type="entry name" value="KETOL-ACID REDUCTOISOMERASE, MITOCHONDRIAL"/>
    <property type="match status" value="1"/>
</dbReference>
<comment type="pathway">
    <text evidence="3 12">Amino-acid biosynthesis; L-isoleucine biosynthesis; L-isoleucine from 2-oxobutanoate: step 2/4.</text>
</comment>
<evidence type="ECO:0000256" key="7">
    <source>
        <dbReference type="ARBA" id="ARBA00022842"/>
    </source>
</evidence>
<evidence type="ECO:0000256" key="2">
    <source>
        <dbReference type="ARBA" id="ARBA00004864"/>
    </source>
</evidence>
<evidence type="ECO:0000313" key="17">
    <source>
        <dbReference type="Proteomes" id="UP000022141"/>
    </source>
</evidence>
<evidence type="ECO:0000259" key="14">
    <source>
        <dbReference type="PROSITE" id="PS51850"/>
    </source>
</evidence>
<accession>A0A011P625</accession>
<evidence type="ECO:0000256" key="13">
    <source>
        <dbReference type="PROSITE-ProRule" id="PRU01198"/>
    </source>
</evidence>
<feature type="binding site" evidence="12 13">
    <location>
        <position position="194"/>
    </location>
    <ligand>
        <name>Mg(2+)</name>
        <dbReference type="ChEBI" id="CHEBI:18420"/>
        <label>1</label>
    </ligand>
</feature>
<feature type="domain" description="KARI C-terminal knotted" evidence="15">
    <location>
        <begin position="182"/>
        <end position="327"/>
    </location>
</feature>
<gene>
    <name evidence="12 16" type="primary">ilvC</name>
    <name evidence="16" type="ORF">AW11_00778</name>
</gene>
<dbReference type="NCBIfam" id="TIGR00465">
    <property type="entry name" value="ilvC"/>
    <property type="match status" value="1"/>
</dbReference>
<name>A0A011P625_ACCRE</name>
<feature type="binding site" evidence="12">
    <location>
        <position position="133"/>
    </location>
    <ligand>
        <name>NADP(+)</name>
        <dbReference type="ChEBI" id="CHEBI:58349"/>
    </ligand>
</feature>
<dbReference type="Pfam" id="PF07991">
    <property type="entry name" value="KARI_N"/>
    <property type="match status" value="1"/>
</dbReference>
<dbReference type="InterPro" id="IPR013116">
    <property type="entry name" value="KARI_N"/>
</dbReference>
<evidence type="ECO:0000256" key="3">
    <source>
        <dbReference type="ARBA" id="ARBA00004885"/>
    </source>
</evidence>
<dbReference type="PATRIC" id="fig|1454004.3.peg.804"/>
<feature type="active site" evidence="12">
    <location>
        <position position="107"/>
    </location>
</feature>
<evidence type="ECO:0000256" key="12">
    <source>
        <dbReference type="HAMAP-Rule" id="MF_00435"/>
    </source>
</evidence>
<dbReference type="GO" id="GO:0005829">
    <property type="term" value="C:cytosol"/>
    <property type="evidence" value="ECO:0007669"/>
    <property type="project" value="TreeGrafter"/>
</dbReference>
<evidence type="ECO:0000256" key="10">
    <source>
        <dbReference type="ARBA" id="ARBA00023304"/>
    </source>
</evidence>
<keyword evidence="9 12" id="KW-0560">Oxidoreductase</keyword>
<dbReference type="Gene3D" id="3.40.50.720">
    <property type="entry name" value="NAD(P)-binding Rossmann-like Domain"/>
    <property type="match status" value="1"/>
</dbReference>
<comment type="pathway">
    <text evidence="2 12">Amino-acid biosynthesis; L-valine biosynthesis; L-valine from pyruvate: step 2/4.</text>
</comment>
<keyword evidence="7 12" id="KW-0460">Magnesium</keyword>
<comment type="caution">
    <text evidence="12">Lacks conserved residue(s) required for the propagation of feature annotation.</text>
</comment>
<dbReference type="InterPro" id="IPR008927">
    <property type="entry name" value="6-PGluconate_DH-like_C_sf"/>
</dbReference>
<dbReference type="PIRSF" id="PIRSF000116">
    <property type="entry name" value="IlvC_gammaproteo"/>
    <property type="match status" value="1"/>
</dbReference>
<evidence type="ECO:0000313" key="16">
    <source>
        <dbReference type="EMBL" id="EXI90423.1"/>
    </source>
</evidence>
<dbReference type="InterPro" id="IPR000506">
    <property type="entry name" value="KARI_C"/>
</dbReference>
<feature type="binding site" evidence="12 13">
    <location>
        <position position="251"/>
    </location>
    <ligand>
        <name>substrate</name>
    </ligand>
</feature>
<feature type="binding site" evidence="12 13">
    <location>
        <position position="190"/>
    </location>
    <ligand>
        <name>Mg(2+)</name>
        <dbReference type="ChEBI" id="CHEBI:18420"/>
        <label>2</label>
    </ligand>
</feature>
<dbReference type="NCBIfam" id="NF004017">
    <property type="entry name" value="PRK05479.1"/>
    <property type="match status" value="1"/>
</dbReference>
<dbReference type="NCBIfam" id="NF009940">
    <property type="entry name" value="PRK13403.1"/>
    <property type="match status" value="1"/>
</dbReference>
<feature type="binding site" evidence="12">
    <location>
        <position position="47"/>
    </location>
    <ligand>
        <name>NADP(+)</name>
        <dbReference type="ChEBI" id="CHEBI:58349"/>
    </ligand>
</feature>
<feature type="binding site" evidence="12">
    <location>
        <begin position="24"/>
        <end position="27"/>
    </location>
    <ligand>
        <name>NADP(+)</name>
        <dbReference type="ChEBI" id="CHEBI:58349"/>
    </ligand>
</feature>
<comment type="catalytic activity">
    <reaction evidence="12">
        <text>(2R,3R)-2,3-dihydroxy-3-methylpentanoate + NADP(+) = (S)-2-ethyl-2-hydroxy-3-oxobutanoate + NADPH + H(+)</text>
        <dbReference type="Rhea" id="RHEA:13493"/>
        <dbReference type="ChEBI" id="CHEBI:15378"/>
        <dbReference type="ChEBI" id="CHEBI:49256"/>
        <dbReference type="ChEBI" id="CHEBI:49258"/>
        <dbReference type="ChEBI" id="CHEBI:57783"/>
        <dbReference type="ChEBI" id="CHEBI:58349"/>
        <dbReference type="EC" id="1.1.1.86"/>
    </reaction>
</comment>
<feature type="binding site" evidence="12 13">
    <location>
        <position position="226"/>
    </location>
    <ligand>
        <name>Mg(2+)</name>
        <dbReference type="ChEBI" id="CHEBI:18420"/>
        <label>2</label>
    </ligand>
</feature>
<feature type="domain" description="KARI N-terminal Rossmann" evidence="14">
    <location>
        <begin position="1"/>
        <end position="181"/>
    </location>
</feature>
<keyword evidence="10 12" id="KW-0100">Branched-chain amino acid biosynthesis</keyword>
<keyword evidence="8 12" id="KW-0521">NADP</keyword>
<evidence type="ECO:0000256" key="8">
    <source>
        <dbReference type="ARBA" id="ARBA00022857"/>
    </source>
</evidence>
<dbReference type="EC" id="1.1.1.86" evidence="12"/>
<evidence type="ECO:0000256" key="11">
    <source>
        <dbReference type="ARBA" id="ARBA00049021"/>
    </source>
</evidence>
<keyword evidence="17" id="KW-1185">Reference proteome</keyword>
<dbReference type="STRING" id="1454004.AW11_00778"/>
<organism evidence="16 17">
    <name type="scientific">Accumulibacter regalis</name>
    <dbReference type="NCBI Taxonomy" id="522306"/>
    <lineage>
        <taxon>Bacteria</taxon>
        <taxon>Pseudomonadati</taxon>
        <taxon>Pseudomonadota</taxon>
        <taxon>Betaproteobacteria</taxon>
        <taxon>Candidatus Accumulibacter</taxon>
    </lineage>
</organism>
<sequence length="338" mass="36806">MKVFYDKDADLSLIKGKKVTIVGYGSQGHAHAQNLSDSGVKVTVGLRKDGVSWSKAEKAGLKVAEVAAAVKGADVVMMLLPDETIPQVYNTEVAPNMKKGAALAFAHGFNVHYNQVVARDDVDVIMVAPKGPGHTVRSEYLKGGGVPSLIAVHQDRSGKARDIALSYAAANGGTKGGVIETNFREETETDLFGEQAVLCGGAVELVKMGFETLVEGGYAPEMAYFECLHELKLIVDLMYEGGIANMNYSISNNAEYGEYVTGPEVINEQSRVAMRAALKRIQNGDYAKMFILEGRTNYPSMTARRRLMAQHEVEIVGAKLRDMMPWIKKNRLVDQSKN</sequence>
<dbReference type="GO" id="GO:0000287">
    <property type="term" value="F:magnesium ion binding"/>
    <property type="evidence" value="ECO:0007669"/>
    <property type="project" value="UniProtKB-UniRule"/>
</dbReference>
<dbReference type="SUPFAM" id="SSF48179">
    <property type="entry name" value="6-phosphogluconate dehydrogenase C-terminal domain-like"/>
    <property type="match status" value="1"/>
</dbReference>
<keyword evidence="6 12" id="KW-0479">Metal-binding</keyword>
<comment type="similarity">
    <text evidence="4 12 13">Belongs to the ketol-acid reductoisomerase family.</text>
</comment>
<evidence type="ECO:0000256" key="6">
    <source>
        <dbReference type="ARBA" id="ARBA00022723"/>
    </source>
</evidence>
<keyword evidence="5 12" id="KW-0028">Amino-acid biosynthesis</keyword>
<evidence type="ECO:0000256" key="4">
    <source>
        <dbReference type="ARBA" id="ARBA00010318"/>
    </source>
</evidence>
<dbReference type="Pfam" id="PF01450">
    <property type="entry name" value="KARI_C"/>
    <property type="match status" value="1"/>
</dbReference>
<dbReference type="AlphaFoldDB" id="A0A011P625"/>
<dbReference type="PANTHER" id="PTHR21371">
    <property type="entry name" value="KETOL-ACID REDUCTOISOMERASE, MITOCHONDRIAL"/>
    <property type="match status" value="1"/>
</dbReference>
<dbReference type="UniPathway" id="UPA00049">
    <property type="reaction ID" value="UER00060"/>
</dbReference>
<comment type="cofactor">
    <cofactor evidence="12">
        <name>Mg(2+)</name>
        <dbReference type="ChEBI" id="CHEBI:18420"/>
    </cofactor>
    <text evidence="12">Binds 2 magnesium ions per subunit.</text>
</comment>
<dbReference type="HAMAP" id="MF_00435">
    <property type="entry name" value="IlvC"/>
    <property type="match status" value="1"/>
</dbReference>
<dbReference type="InterPro" id="IPR013023">
    <property type="entry name" value="KARI"/>
</dbReference>
<dbReference type="Proteomes" id="UP000022141">
    <property type="component" value="Unassembled WGS sequence"/>
</dbReference>
<dbReference type="PROSITE" id="PS51850">
    <property type="entry name" value="KARI_N"/>
    <property type="match status" value="1"/>
</dbReference>
<dbReference type="eggNOG" id="COG0059">
    <property type="taxonomic scope" value="Bacteria"/>
</dbReference>
<proteinExistence type="inferred from homology"/>
<dbReference type="EMBL" id="JEMY01000006">
    <property type="protein sequence ID" value="EXI90423.1"/>
    <property type="molecule type" value="Genomic_DNA"/>
</dbReference>
<feature type="binding site" evidence="12 13">
    <location>
        <position position="230"/>
    </location>
    <ligand>
        <name>Mg(2+)</name>
        <dbReference type="ChEBI" id="CHEBI:18420"/>
        <label>2</label>
    </ligand>
</feature>
<evidence type="ECO:0000259" key="15">
    <source>
        <dbReference type="PROSITE" id="PS51851"/>
    </source>
</evidence>
<dbReference type="GO" id="GO:0050661">
    <property type="term" value="F:NADP binding"/>
    <property type="evidence" value="ECO:0007669"/>
    <property type="project" value="InterPro"/>
</dbReference>
<dbReference type="GO" id="GO:0009099">
    <property type="term" value="P:L-valine biosynthetic process"/>
    <property type="evidence" value="ECO:0007669"/>
    <property type="project" value="UniProtKB-UniRule"/>
</dbReference>
<protein>
    <recommendedName>
        <fullName evidence="12">Ketol-acid reductoisomerase (NADP(+))</fullName>
        <shortName evidence="12">KARI</shortName>
        <ecNumber evidence="12">1.1.1.86</ecNumber>
    </recommendedName>
    <alternativeName>
        <fullName evidence="12">Acetohydroxy-acid isomeroreductase</fullName>
        <shortName evidence="12">AHIR</shortName>
    </alternativeName>
    <alternativeName>
        <fullName evidence="12">Alpha-keto-beta-hydroxylacyl reductoisomerase</fullName>
    </alternativeName>
</protein>
<comment type="catalytic activity">
    <reaction evidence="11 12">
        <text>(2R)-2,3-dihydroxy-3-methylbutanoate + NADP(+) = (2S)-2-acetolactate + NADPH + H(+)</text>
        <dbReference type="Rhea" id="RHEA:22068"/>
        <dbReference type="ChEBI" id="CHEBI:15378"/>
        <dbReference type="ChEBI" id="CHEBI:49072"/>
        <dbReference type="ChEBI" id="CHEBI:57783"/>
        <dbReference type="ChEBI" id="CHEBI:58349"/>
        <dbReference type="ChEBI" id="CHEBI:58476"/>
        <dbReference type="EC" id="1.1.1.86"/>
    </reaction>
</comment>
<comment type="caution">
    <text evidence="16">The sequence shown here is derived from an EMBL/GenBank/DDBJ whole genome shotgun (WGS) entry which is preliminary data.</text>
</comment>
<dbReference type="FunFam" id="3.40.50.720:FF:000023">
    <property type="entry name" value="Ketol-acid reductoisomerase (NADP(+))"/>
    <property type="match status" value="1"/>
</dbReference>
<dbReference type="InterPro" id="IPR014359">
    <property type="entry name" value="KARI_prok"/>
</dbReference>
<feature type="binding site" evidence="12">
    <location>
        <position position="52"/>
    </location>
    <ligand>
        <name>NADP(+)</name>
        <dbReference type="ChEBI" id="CHEBI:58349"/>
    </ligand>
</feature>
<evidence type="ECO:0000256" key="1">
    <source>
        <dbReference type="ARBA" id="ARBA00002172"/>
    </source>
</evidence>
<dbReference type="SUPFAM" id="SSF51735">
    <property type="entry name" value="NAD(P)-binding Rossmann-fold domains"/>
    <property type="match status" value="1"/>
</dbReference>
<dbReference type="GO" id="GO:0016853">
    <property type="term" value="F:isomerase activity"/>
    <property type="evidence" value="ECO:0007669"/>
    <property type="project" value="UniProtKB-KW"/>
</dbReference>
<dbReference type="Gene3D" id="6.10.240.10">
    <property type="match status" value="1"/>
</dbReference>
<dbReference type="GO" id="GO:0004455">
    <property type="term" value="F:ketol-acid reductoisomerase activity"/>
    <property type="evidence" value="ECO:0007669"/>
    <property type="project" value="UniProtKB-UniRule"/>
</dbReference>
<feature type="binding site" evidence="12 13">
    <location>
        <position position="190"/>
    </location>
    <ligand>
        <name>Mg(2+)</name>
        <dbReference type="ChEBI" id="CHEBI:18420"/>
        <label>1</label>
    </ligand>
</feature>
<evidence type="ECO:0000256" key="5">
    <source>
        <dbReference type="ARBA" id="ARBA00022605"/>
    </source>
</evidence>
<evidence type="ECO:0000256" key="9">
    <source>
        <dbReference type="ARBA" id="ARBA00023002"/>
    </source>
</evidence>
<dbReference type="PROSITE" id="PS51851">
    <property type="entry name" value="KARI_C"/>
    <property type="match status" value="1"/>
</dbReference>
<reference evidence="16" key="1">
    <citation type="submission" date="2014-02" db="EMBL/GenBank/DDBJ databases">
        <title>Expanding our view of genomic diversity in Candidatus Accumulibacter clades.</title>
        <authorList>
            <person name="Skennerton C.T."/>
            <person name="Barr J.J."/>
            <person name="Slater F.R."/>
            <person name="Bond P.L."/>
            <person name="Tyson G.W."/>
        </authorList>
    </citation>
    <scope>NUCLEOTIDE SEQUENCE [LARGE SCALE GENOMIC DNA]</scope>
</reference>
<dbReference type="UniPathway" id="UPA00047">
    <property type="reaction ID" value="UER00056"/>
</dbReference>
<dbReference type="GO" id="GO:0009097">
    <property type="term" value="P:isoleucine biosynthetic process"/>
    <property type="evidence" value="ECO:0007669"/>
    <property type="project" value="UniProtKB-UniRule"/>
</dbReference>